<comment type="caution">
    <text evidence="1">The sequence shown here is derived from an EMBL/GenBank/DDBJ whole genome shotgun (WGS) entry which is preliminary data.</text>
</comment>
<protein>
    <submittedName>
        <fullName evidence="1">Conjugal transfer protein TraG</fullName>
    </submittedName>
</protein>
<accession>A0A3E2U5P9</accession>
<sequence>NALDIEKFLNRKEKIHPDDTFIMVDADSLPLA</sequence>
<gene>
    <name evidence="1" type="ORF">DWZ04_15990</name>
</gene>
<dbReference type="Proteomes" id="UP000260783">
    <property type="component" value="Unassembled WGS sequence"/>
</dbReference>
<reference evidence="1 2" key="1">
    <citation type="submission" date="2018-08" db="EMBL/GenBank/DDBJ databases">
        <title>A genome reference for cultivated species of the human gut microbiota.</title>
        <authorList>
            <person name="Zou Y."/>
            <person name="Xue W."/>
            <person name="Luo G."/>
        </authorList>
    </citation>
    <scope>NUCLEOTIDE SEQUENCE [LARGE SCALE GENOMIC DNA]</scope>
    <source>
        <strain evidence="1 2">AF29-11BH</strain>
    </source>
</reference>
<dbReference type="EMBL" id="QVEW01000035">
    <property type="protein sequence ID" value="RGB91467.1"/>
    <property type="molecule type" value="Genomic_DNA"/>
</dbReference>
<organism evidence="1 2">
    <name type="scientific">Faecalibacterium prausnitzii</name>
    <dbReference type="NCBI Taxonomy" id="853"/>
    <lineage>
        <taxon>Bacteria</taxon>
        <taxon>Bacillati</taxon>
        <taxon>Bacillota</taxon>
        <taxon>Clostridia</taxon>
        <taxon>Eubacteriales</taxon>
        <taxon>Oscillospiraceae</taxon>
        <taxon>Faecalibacterium</taxon>
    </lineage>
</organism>
<feature type="non-terminal residue" evidence="1">
    <location>
        <position position="1"/>
    </location>
</feature>
<dbReference type="AlphaFoldDB" id="A0A3E2U5P9"/>
<evidence type="ECO:0000313" key="2">
    <source>
        <dbReference type="Proteomes" id="UP000260783"/>
    </source>
</evidence>
<name>A0A3E2U5P9_9FIRM</name>
<evidence type="ECO:0000313" key="1">
    <source>
        <dbReference type="EMBL" id="RGB91467.1"/>
    </source>
</evidence>
<proteinExistence type="predicted"/>